<dbReference type="Pfam" id="PF21864">
    <property type="entry name" value="MORF_dom"/>
    <property type="match status" value="1"/>
</dbReference>
<dbReference type="GO" id="GO:0005739">
    <property type="term" value="C:mitochondrion"/>
    <property type="evidence" value="ECO:0007669"/>
    <property type="project" value="TreeGrafter"/>
</dbReference>
<feature type="compositionally biased region" description="Gly residues" evidence="3">
    <location>
        <begin position="394"/>
        <end position="405"/>
    </location>
</feature>
<name>A0AAV0LXX7_9ROSI</name>
<feature type="domain" description="MORF/ORRM1/DAG-like MORF" evidence="4">
    <location>
        <begin position="128"/>
        <end position="221"/>
    </location>
</feature>
<dbReference type="GO" id="GO:0006397">
    <property type="term" value="P:mRNA processing"/>
    <property type="evidence" value="ECO:0007669"/>
    <property type="project" value="UniProtKB-KW"/>
</dbReference>
<dbReference type="InterPro" id="IPR039206">
    <property type="entry name" value="MORF/ORRM1/DAG-like"/>
</dbReference>
<dbReference type="Gene3D" id="3.30.70.80">
    <property type="entry name" value="Peptidase S8 propeptide/proteinase inhibitor I9"/>
    <property type="match status" value="1"/>
</dbReference>
<dbReference type="InterPro" id="IPR037045">
    <property type="entry name" value="S8pro/Inhibitor_I9_sf"/>
</dbReference>
<dbReference type="EMBL" id="CAMGYJ010000006">
    <property type="protein sequence ID" value="CAI0439374.1"/>
    <property type="molecule type" value="Genomic_DNA"/>
</dbReference>
<dbReference type="Proteomes" id="UP001154282">
    <property type="component" value="Unassembled WGS sequence"/>
</dbReference>
<sequence length="440" mass="48882">CGQRAASDHSHKFPEPFQNPTVFVSIIIPSRALASMALQFGRLRRAVTSLSSVHRSLSSPIIPAAPIQTGPRLFPRTSAVSAPPNSSLSHSRGFTGSRVSLAQERKYKLYKEGDEMTEDTVLFEGCDFNHWLITVDFPKDPVPSAEEMVATYERICAQGLGISIEEAKKKMYACSTTTYQGFQAIMTEEESEKFKDLPGVVFVLPDSYIDPANKEYGGDKYENGVITHRPPPVQFQRNDRSRMRRRYGEQGGNPQYQQGGNYRYNQQGPPQYNQQQGNPQYQQQGHPPQNFPPQQNYPPQQANPQFHQQQGPPVQGDGRNYGPPQNFPPQQNYPRTPGQMPVNTRDSQGQQGNYYPPPGQGGFQGGAQTNYGSPGQREFRGDSGNYSSVPSGNYGQGGAGGGRGYPGEAQGFSQRNSQEGQRDFNNPMDQSGTHQVRERY</sequence>
<feature type="compositionally biased region" description="Low complexity" evidence="3">
    <location>
        <begin position="252"/>
        <end position="312"/>
    </location>
</feature>
<evidence type="ECO:0000256" key="1">
    <source>
        <dbReference type="ARBA" id="ARBA00022664"/>
    </source>
</evidence>
<reference evidence="5" key="1">
    <citation type="submission" date="2022-08" db="EMBL/GenBank/DDBJ databases">
        <authorList>
            <person name="Gutierrez-Valencia J."/>
        </authorList>
    </citation>
    <scope>NUCLEOTIDE SEQUENCE</scope>
</reference>
<evidence type="ECO:0000259" key="4">
    <source>
        <dbReference type="Pfam" id="PF21864"/>
    </source>
</evidence>
<evidence type="ECO:0000313" key="6">
    <source>
        <dbReference type="Proteomes" id="UP001154282"/>
    </source>
</evidence>
<keyword evidence="6" id="KW-1185">Reference proteome</keyword>
<feature type="compositionally biased region" description="Polar residues" evidence="3">
    <location>
        <begin position="412"/>
        <end position="434"/>
    </location>
</feature>
<evidence type="ECO:0000256" key="2">
    <source>
        <dbReference type="ARBA" id="ARBA00022946"/>
    </source>
</evidence>
<feature type="compositionally biased region" description="Low complexity" evidence="3">
    <location>
        <begin position="320"/>
        <end position="334"/>
    </location>
</feature>
<proteinExistence type="predicted"/>
<comment type="caution">
    <text evidence="5">The sequence shown here is derived from an EMBL/GenBank/DDBJ whole genome shotgun (WGS) entry which is preliminary data.</text>
</comment>
<accession>A0AAV0LXX7</accession>
<gene>
    <name evidence="5" type="ORF">LITE_LOCUS26124</name>
</gene>
<evidence type="ECO:0000256" key="3">
    <source>
        <dbReference type="SAM" id="MobiDB-lite"/>
    </source>
</evidence>
<dbReference type="PANTHER" id="PTHR31346:SF5">
    <property type="entry name" value="MULTIPLE ORGANELLAR RNA EDITING FACTOR 1, MITOCHONDRIAL"/>
    <property type="match status" value="1"/>
</dbReference>
<dbReference type="GO" id="GO:0016554">
    <property type="term" value="P:cytidine to uridine editing"/>
    <property type="evidence" value="ECO:0007669"/>
    <property type="project" value="InterPro"/>
</dbReference>
<dbReference type="PANTHER" id="PTHR31346">
    <property type="entry name" value="MULTIPLE ORGANELLAR RNA EDITING FACTOR 2, CHLOROPLASTIC-RELATED-RELATED"/>
    <property type="match status" value="1"/>
</dbReference>
<feature type="region of interest" description="Disordered" evidence="3">
    <location>
        <begin position="220"/>
        <end position="440"/>
    </location>
</feature>
<protein>
    <recommendedName>
        <fullName evidence="4">MORF/ORRM1/DAG-like MORF domain-containing protein</fullName>
    </recommendedName>
</protein>
<organism evidence="5 6">
    <name type="scientific">Linum tenue</name>
    <dbReference type="NCBI Taxonomy" id="586396"/>
    <lineage>
        <taxon>Eukaryota</taxon>
        <taxon>Viridiplantae</taxon>
        <taxon>Streptophyta</taxon>
        <taxon>Embryophyta</taxon>
        <taxon>Tracheophyta</taxon>
        <taxon>Spermatophyta</taxon>
        <taxon>Magnoliopsida</taxon>
        <taxon>eudicotyledons</taxon>
        <taxon>Gunneridae</taxon>
        <taxon>Pentapetalae</taxon>
        <taxon>rosids</taxon>
        <taxon>fabids</taxon>
        <taxon>Malpighiales</taxon>
        <taxon>Linaceae</taxon>
        <taxon>Linum</taxon>
    </lineage>
</organism>
<dbReference type="InterPro" id="IPR054059">
    <property type="entry name" value="MORF/ORRM1/DAG-like_MORF"/>
</dbReference>
<dbReference type="GO" id="GO:0080156">
    <property type="term" value="P:mitochondrial mRNA modification"/>
    <property type="evidence" value="ECO:0007669"/>
    <property type="project" value="TreeGrafter"/>
</dbReference>
<feature type="non-terminal residue" evidence="5">
    <location>
        <position position="1"/>
    </location>
</feature>
<dbReference type="AlphaFoldDB" id="A0AAV0LXX7"/>
<keyword evidence="1" id="KW-0507">mRNA processing</keyword>
<evidence type="ECO:0000313" key="5">
    <source>
        <dbReference type="EMBL" id="CAI0439374.1"/>
    </source>
</evidence>
<keyword evidence="2" id="KW-0809">Transit peptide</keyword>